<keyword evidence="7" id="KW-1185">Reference proteome</keyword>
<dbReference type="PANTHER" id="PTHR12682">
    <property type="entry name" value="ARCHEASE"/>
    <property type="match status" value="1"/>
</dbReference>
<evidence type="ECO:0000256" key="2">
    <source>
        <dbReference type="ARBA" id="ARBA00022694"/>
    </source>
</evidence>
<dbReference type="EMBL" id="PVZS01000035">
    <property type="protein sequence ID" value="PSC02873.1"/>
    <property type="molecule type" value="Genomic_DNA"/>
</dbReference>
<comment type="caution">
    <text evidence="6">The sequence shown here is derived from an EMBL/GenBank/DDBJ whole genome shotgun (WGS) entry which is preliminary data.</text>
</comment>
<keyword evidence="2" id="KW-0819">tRNA processing</keyword>
<dbReference type="OrthoDB" id="9788587at2"/>
<keyword evidence="3" id="KW-0479">Metal-binding</keyword>
<comment type="similarity">
    <text evidence="1">Belongs to the archease family.</text>
</comment>
<evidence type="ECO:0000256" key="1">
    <source>
        <dbReference type="ARBA" id="ARBA00007963"/>
    </source>
</evidence>
<organism evidence="6 7">
    <name type="scientific">Alsobacter soli</name>
    <dbReference type="NCBI Taxonomy" id="2109933"/>
    <lineage>
        <taxon>Bacteria</taxon>
        <taxon>Pseudomonadati</taxon>
        <taxon>Pseudomonadota</taxon>
        <taxon>Alphaproteobacteria</taxon>
        <taxon>Hyphomicrobiales</taxon>
        <taxon>Alsobacteraceae</taxon>
        <taxon>Alsobacter</taxon>
    </lineage>
</organism>
<gene>
    <name evidence="6" type="ORF">SLNSH_21565</name>
</gene>
<name>A0A2T1HMJ2_9HYPH</name>
<keyword evidence="4" id="KW-0106">Calcium</keyword>
<dbReference type="Proteomes" id="UP000239772">
    <property type="component" value="Unassembled WGS sequence"/>
</dbReference>
<accession>A0A2T1HMJ2</accession>
<dbReference type="GO" id="GO:0008033">
    <property type="term" value="P:tRNA processing"/>
    <property type="evidence" value="ECO:0007669"/>
    <property type="project" value="UniProtKB-KW"/>
</dbReference>
<dbReference type="InterPro" id="IPR036820">
    <property type="entry name" value="Archease_dom_sf"/>
</dbReference>
<dbReference type="Gene3D" id="3.55.10.10">
    <property type="entry name" value="Archease domain"/>
    <property type="match status" value="1"/>
</dbReference>
<proteinExistence type="inferred from homology"/>
<dbReference type="InterPro" id="IPR023572">
    <property type="entry name" value="Archease_dom"/>
</dbReference>
<feature type="domain" description="Archease" evidence="5">
    <location>
        <begin position="19"/>
        <end position="153"/>
    </location>
</feature>
<dbReference type="GO" id="GO:0046872">
    <property type="term" value="F:metal ion binding"/>
    <property type="evidence" value="ECO:0007669"/>
    <property type="project" value="UniProtKB-KW"/>
</dbReference>
<protein>
    <submittedName>
        <fullName evidence="6">Archease</fullName>
    </submittedName>
</protein>
<evidence type="ECO:0000313" key="6">
    <source>
        <dbReference type="EMBL" id="PSC02873.1"/>
    </source>
</evidence>
<dbReference type="InterPro" id="IPR002804">
    <property type="entry name" value="Archease"/>
</dbReference>
<dbReference type="PANTHER" id="PTHR12682:SF11">
    <property type="entry name" value="PROTEIN ARCHEASE"/>
    <property type="match status" value="1"/>
</dbReference>
<evidence type="ECO:0000313" key="7">
    <source>
        <dbReference type="Proteomes" id="UP000239772"/>
    </source>
</evidence>
<evidence type="ECO:0000256" key="4">
    <source>
        <dbReference type="ARBA" id="ARBA00022837"/>
    </source>
</evidence>
<reference evidence="7" key="1">
    <citation type="submission" date="2018-03" db="EMBL/GenBank/DDBJ databases">
        <authorList>
            <person name="Sun L."/>
            <person name="Liu H."/>
            <person name="Chen W."/>
            <person name="Huang K."/>
            <person name="Liu W."/>
            <person name="Gao X."/>
        </authorList>
    </citation>
    <scope>NUCLEOTIDE SEQUENCE [LARGE SCALE GENOMIC DNA]</scope>
    <source>
        <strain evidence="7">SH9</strain>
    </source>
</reference>
<dbReference type="SUPFAM" id="SSF69819">
    <property type="entry name" value="MTH1598-like"/>
    <property type="match status" value="1"/>
</dbReference>
<evidence type="ECO:0000256" key="3">
    <source>
        <dbReference type="ARBA" id="ARBA00022723"/>
    </source>
</evidence>
<evidence type="ECO:0000259" key="5">
    <source>
        <dbReference type="Pfam" id="PF01951"/>
    </source>
</evidence>
<dbReference type="RefSeq" id="WP_106339863.1">
    <property type="nucleotide sequence ID" value="NZ_PVZS01000035.1"/>
</dbReference>
<dbReference type="Pfam" id="PF01951">
    <property type="entry name" value="Archease"/>
    <property type="match status" value="1"/>
</dbReference>
<sequence>MLPCSPQHASQPAVGQSGWETFPHDADIGVRGYGATCAEAFAMAALALVSVAVDPEGVRCLEGRKIACQADDPVVLLVDWLNAIIVEISAGRLIFGRFRVAIQDGRLDGEAWGEPIDIVRHHPAAEPKGATFTEARVAREPEGRWVAQCVVDV</sequence>
<dbReference type="AlphaFoldDB" id="A0A2T1HMJ2"/>